<protein>
    <submittedName>
        <fullName evidence="2">Uncharacterized protein</fullName>
    </submittedName>
</protein>
<sequence length="88" mass="8728">MPCSTVAGSAQVRAHADGGGGTAVADVAARLRGLARILASCLLLAAVVVGKRGGACPPRTTTEAAAAIGPGGPGRHGRRTLFRRIRTA</sequence>
<proteinExistence type="predicted"/>
<keyword evidence="3" id="KW-1185">Reference proteome</keyword>
<dbReference type="Proteomes" id="UP000578077">
    <property type="component" value="Unassembled WGS sequence"/>
</dbReference>
<dbReference type="EMBL" id="JACHLY010000002">
    <property type="protein sequence ID" value="MBB6001263.1"/>
    <property type="molecule type" value="Genomic_DNA"/>
</dbReference>
<evidence type="ECO:0000313" key="2">
    <source>
        <dbReference type="EMBL" id="MBB6001263.1"/>
    </source>
</evidence>
<evidence type="ECO:0000256" key="1">
    <source>
        <dbReference type="SAM" id="MobiDB-lite"/>
    </source>
</evidence>
<dbReference type="AlphaFoldDB" id="A0A841EJR6"/>
<name>A0A841EJR6_9ACTN</name>
<feature type="region of interest" description="Disordered" evidence="1">
    <location>
        <begin position="1"/>
        <end position="21"/>
    </location>
</feature>
<gene>
    <name evidence="2" type="ORF">HNR25_005092</name>
</gene>
<comment type="caution">
    <text evidence="2">The sequence shown here is derived from an EMBL/GenBank/DDBJ whole genome shotgun (WGS) entry which is preliminary data.</text>
</comment>
<organism evidence="2 3">
    <name type="scientific">Streptomonospora salina</name>
    <dbReference type="NCBI Taxonomy" id="104205"/>
    <lineage>
        <taxon>Bacteria</taxon>
        <taxon>Bacillati</taxon>
        <taxon>Actinomycetota</taxon>
        <taxon>Actinomycetes</taxon>
        <taxon>Streptosporangiales</taxon>
        <taxon>Nocardiopsidaceae</taxon>
        <taxon>Streptomonospora</taxon>
    </lineage>
</organism>
<evidence type="ECO:0000313" key="3">
    <source>
        <dbReference type="Proteomes" id="UP000578077"/>
    </source>
</evidence>
<reference evidence="2 3" key="1">
    <citation type="submission" date="2020-08" db="EMBL/GenBank/DDBJ databases">
        <title>Sequencing the genomes of 1000 actinobacteria strains.</title>
        <authorList>
            <person name="Klenk H.-P."/>
        </authorList>
    </citation>
    <scope>NUCLEOTIDE SEQUENCE [LARGE SCALE GENOMIC DNA]</scope>
    <source>
        <strain evidence="2 3">DSM 44593</strain>
    </source>
</reference>
<dbReference type="RefSeq" id="WP_184640409.1">
    <property type="nucleotide sequence ID" value="NZ_BAABKT010000035.1"/>
</dbReference>
<accession>A0A841EJR6</accession>